<dbReference type="InterPro" id="IPR036621">
    <property type="entry name" value="Anticodon-bd_dom_sf"/>
</dbReference>
<comment type="caution">
    <text evidence="6">The sequence shown here is derived from an EMBL/GenBank/DDBJ whole genome shotgun (WGS) entry which is preliminary data.</text>
</comment>
<reference evidence="6 7" key="1">
    <citation type="journal article" date="2020" name="Microb. Genom.">
        <title>Genetic diversity of clinical and environmental Mucorales isolates obtained from an investigation of mucormycosis cases among solid organ transplant recipients.</title>
        <authorList>
            <person name="Nguyen M.H."/>
            <person name="Kaul D."/>
            <person name="Muto C."/>
            <person name="Cheng S.J."/>
            <person name="Richter R.A."/>
            <person name="Bruno V.M."/>
            <person name="Liu G."/>
            <person name="Beyhan S."/>
            <person name="Sundermann A.J."/>
            <person name="Mounaud S."/>
            <person name="Pasculle A.W."/>
            <person name="Nierman W.C."/>
            <person name="Driscoll E."/>
            <person name="Cumbie R."/>
            <person name="Clancy C.J."/>
            <person name="Dupont C.L."/>
        </authorList>
    </citation>
    <scope>NUCLEOTIDE SEQUENCE [LARGE SCALE GENOMIC DNA]</scope>
    <source>
        <strain evidence="6 7">GL24</strain>
    </source>
</reference>
<comment type="subcellular location">
    <subcellularLocation>
        <location evidence="1">Cytoplasm</location>
    </subcellularLocation>
</comment>
<dbReference type="Pfam" id="PF03129">
    <property type="entry name" value="HGTP_anticodon"/>
    <property type="match status" value="1"/>
</dbReference>
<feature type="domain" description="Anticodon-binding" evidence="5">
    <location>
        <begin position="110"/>
        <end position="198"/>
    </location>
</feature>
<sequence>MPMRSRSWPRWRPVRLRRKPCALGVPESAYCLNFSIARGLDYYTGTVYETTLTDHPQIGSICSGGRYEDLASHYSKSKLPGVVISIGLSRRFWQPREAGLIDGIEGSSVQALVALMDEQGMPQSLDIARRLRAGGINTEVQMEPKKIGKQFQYAAKAGIRFVVLAGEDELARGVVAVKDLLREQQIEVSRDELASTLQVELEQSKAMA</sequence>
<dbReference type="Gene3D" id="3.30.930.10">
    <property type="entry name" value="Bira Bifunctional Protein, Domain 2"/>
    <property type="match status" value="1"/>
</dbReference>
<dbReference type="CDD" id="cd00859">
    <property type="entry name" value="HisRS_anticodon"/>
    <property type="match status" value="1"/>
</dbReference>
<gene>
    <name evidence="6" type="ORF">G6F50_014134</name>
</gene>
<dbReference type="AlphaFoldDB" id="A0A9P7C949"/>
<dbReference type="SUPFAM" id="SSF52954">
    <property type="entry name" value="Class II aaRS ABD-related"/>
    <property type="match status" value="1"/>
</dbReference>
<dbReference type="GO" id="GO:0005737">
    <property type="term" value="C:cytoplasm"/>
    <property type="evidence" value="ECO:0007669"/>
    <property type="project" value="UniProtKB-SubCell"/>
</dbReference>
<evidence type="ECO:0000256" key="3">
    <source>
        <dbReference type="ARBA" id="ARBA00011738"/>
    </source>
</evidence>
<dbReference type="EMBL" id="JAANIU010006374">
    <property type="protein sequence ID" value="KAG1542188.1"/>
    <property type="molecule type" value="Genomic_DNA"/>
</dbReference>
<name>A0A9P7C949_9FUNG</name>
<evidence type="ECO:0000256" key="2">
    <source>
        <dbReference type="ARBA" id="ARBA00008226"/>
    </source>
</evidence>
<keyword evidence="4" id="KW-0963">Cytoplasm</keyword>
<dbReference type="PANTHER" id="PTHR11476:SF7">
    <property type="entry name" value="HISTIDINE--TRNA LIGASE"/>
    <property type="match status" value="1"/>
</dbReference>
<comment type="similarity">
    <text evidence="2">Belongs to the class-II aminoacyl-tRNA synthetase family.</text>
</comment>
<protein>
    <recommendedName>
        <fullName evidence="5">Anticodon-binding domain-containing protein</fullName>
    </recommendedName>
</protein>
<evidence type="ECO:0000313" key="6">
    <source>
        <dbReference type="EMBL" id="KAG1542188.1"/>
    </source>
</evidence>
<evidence type="ECO:0000259" key="5">
    <source>
        <dbReference type="Pfam" id="PF03129"/>
    </source>
</evidence>
<proteinExistence type="inferred from homology"/>
<keyword evidence="7" id="KW-1185">Reference proteome</keyword>
<evidence type="ECO:0000256" key="1">
    <source>
        <dbReference type="ARBA" id="ARBA00004496"/>
    </source>
</evidence>
<organism evidence="6 7">
    <name type="scientific">Rhizopus delemar</name>
    <dbReference type="NCBI Taxonomy" id="936053"/>
    <lineage>
        <taxon>Eukaryota</taxon>
        <taxon>Fungi</taxon>
        <taxon>Fungi incertae sedis</taxon>
        <taxon>Mucoromycota</taxon>
        <taxon>Mucoromycotina</taxon>
        <taxon>Mucoromycetes</taxon>
        <taxon>Mucorales</taxon>
        <taxon>Mucorineae</taxon>
        <taxon>Rhizopodaceae</taxon>
        <taxon>Rhizopus</taxon>
    </lineage>
</organism>
<dbReference type="Gene3D" id="3.40.50.800">
    <property type="entry name" value="Anticodon-binding domain"/>
    <property type="match status" value="1"/>
</dbReference>
<evidence type="ECO:0000313" key="7">
    <source>
        <dbReference type="Proteomes" id="UP000740926"/>
    </source>
</evidence>
<dbReference type="FunFam" id="3.40.50.800:FF:000027">
    <property type="entry name" value="Histidine--tRNA ligase"/>
    <property type="match status" value="1"/>
</dbReference>
<accession>A0A9P7C949</accession>
<dbReference type="Proteomes" id="UP000740926">
    <property type="component" value="Unassembled WGS sequence"/>
</dbReference>
<evidence type="ECO:0000256" key="4">
    <source>
        <dbReference type="ARBA" id="ARBA00022490"/>
    </source>
</evidence>
<comment type="subunit">
    <text evidence="3">Homodimer.</text>
</comment>
<dbReference type="SUPFAM" id="SSF55681">
    <property type="entry name" value="Class II aaRS and biotin synthetases"/>
    <property type="match status" value="1"/>
</dbReference>
<dbReference type="InterPro" id="IPR045864">
    <property type="entry name" value="aa-tRNA-synth_II/BPL/LPL"/>
</dbReference>
<dbReference type="InterPro" id="IPR033656">
    <property type="entry name" value="HisRS_anticodon"/>
</dbReference>
<dbReference type="InterPro" id="IPR004154">
    <property type="entry name" value="Anticodon-bd"/>
</dbReference>
<dbReference type="PANTHER" id="PTHR11476">
    <property type="entry name" value="HISTIDYL-TRNA SYNTHETASE"/>
    <property type="match status" value="1"/>
</dbReference>